<sequence>MVVNPSGFCNMNRSPILDSFPLFSPDLIVYFNTHNAIDLKFSKIYHLIFYILETRFKKSKIFLTILNFCLEKNKILLKYLNSNLTNCIRLDGL</sequence>
<name>A0A3M7S0N7_BRAPC</name>
<dbReference type="EMBL" id="REGN01002231">
    <property type="protein sequence ID" value="RNA29391.1"/>
    <property type="molecule type" value="Genomic_DNA"/>
</dbReference>
<reference evidence="1 2" key="1">
    <citation type="journal article" date="2018" name="Sci. Rep.">
        <title>Genomic signatures of local adaptation to the degree of environmental predictability in rotifers.</title>
        <authorList>
            <person name="Franch-Gras L."/>
            <person name="Hahn C."/>
            <person name="Garcia-Roger E.M."/>
            <person name="Carmona M.J."/>
            <person name="Serra M."/>
            <person name="Gomez A."/>
        </authorList>
    </citation>
    <scope>NUCLEOTIDE SEQUENCE [LARGE SCALE GENOMIC DNA]</scope>
    <source>
        <strain evidence="1">HYR1</strain>
    </source>
</reference>
<evidence type="ECO:0000313" key="1">
    <source>
        <dbReference type="EMBL" id="RNA29391.1"/>
    </source>
</evidence>
<protein>
    <submittedName>
        <fullName evidence="1">Uncharacterized protein</fullName>
    </submittedName>
</protein>
<dbReference type="Proteomes" id="UP000276133">
    <property type="component" value="Unassembled WGS sequence"/>
</dbReference>
<organism evidence="1 2">
    <name type="scientific">Brachionus plicatilis</name>
    <name type="common">Marine rotifer</name>
    <name type="synonym">Brachionus muelleri</name>
    <dbReference type="NCBI Taxonomy" id="10195"/>
    <lineage>
        <taxon>Eukaryota</taxon>
        <taxon>Metazoa</taxon>
        <taxon>Spiralia</taxon>
        <taxon>Gnathifera</taxon>
        <taxon>Rotifera</taxon>
        <taxon>Eurotatoria</taxon>
        <taxon>Monogononta</taxon>
        <taxon>Pseudotrocha</taxon>
        <taxon>Ploima</taxon>
        <taxon>Brachionidae</taxon>
        <taxon>Brachionus</taxon>
    </lineage>
</organism>
<evidence type="ECO:0000313" key="2">
    <source>
        <dbReference type="Proteomes" id="UP000276133"/>
    </source>
</evidence>
<accession>A0A3M7S0N7</accession>
<dbReference type="AlphaFoldDB" id="A0A3M7S0N7"/>
<proteinExistence type="predicted"/>
<keyword evidence="2" id="KW-1185">Reference proteome</keyword>
<comment type="caution">
    <text evidence="1">The sequence shown here is derived from an EMBL/GenBank/DDBJ whole genome shotgun (WGS) entry which is preliminary data.</text>
</comment>
<gene>
    <name evidence="1" type="ORF">BpHYR1_037611</name>
</gene>